<dbReference type="EMBL" id="UGPG01000001">
    <property type="protein sequence ID" value="STY43630.1"/>
    <property type="molecule type" value="Genomic_DNA"/>
</dbReference>
<dbReference type="InterPro" id="IPR036192">
    <property type="entry name" value="Cell_div_ZapA-like_sf"/>
</dbReference>
<keyword evidence="6" id="KW-0131">Cell cycle</keyword>
<dbReference type="PANTHER" id="PTHR34981">
    <property type="entry name" value="CELL DIVISION PROTEIN ZAPA"/>
    <property type="match status" value="1"/>
</dbReference>
<dbReference type="SUPFAM" id="SSF102829">
    <property type="entry name" value="Cell division protein ZapA-like"/>
    <property type="match status" value="1"/>
</dbReference>
<gene>
    <name evidence="11" type="primary">zapA</name>
    <name evidence="11" type="ORF">NCTC10815_00930</name>
</gene>
<comment type="subcellular location">
    <subcellularLocation>
        <location evidence="1">Cytoplasm</location>
    </subcellularLocation>
</comment>
<evidence type="ECO:0000256" key="1">
    <source>
        <dbReference type="ARBA" id="ARBA00004496"/>
    </source>
</evidence>
<comment type="subunit">
    <text evidence="8">Homodimer. Interacts with FtsZ.</text>
</comment>
<evidence type="ECO:0000256" key="8">
    <source>
        <dbReference type="ARBA" id="ARBA00026068"/>
    </source>
</evidence>
<accession>A0A378MBB7</accession>
<protein>
    <recommendedName>
        <fullName evidence="2">Cell division protein ZapA</fullName>
    </recommendedName>
    <alternativeName>
        <fullName evidence="9">Z ring-associated protein ZapA</fullName>
    </alternativeName>
</protein>
<name>A0A378MBB7_LISGR</name>
<keyword evidence="3" id="KW-0963">Cytoplasm</keyword>
<dbReference type="GO" id="GO:0000917">
    <property type="term" value="P:division septum assembly"/>
    <property type="evidence" value="ECO:0007669"/>
    <property type="project" value="UniProtKB-KW"/>
</dbReference>
<keyword evidence="5" id="KW-0717">Septation</keyword>
<evidence type="ECO:0000313" key="12">
    <source>
        <dbReference type="Proteomes" id="UP000254879"/>
    </source>
</evidence>
<dbReference type="NCBIfam" id="NF010724">
    <property type="entry name" value="PRK14126.1"/>
    <property type="match status" value="1"/>
</dbReference>
<dbReference type="GO" id="GO:0043093">
    <property type="term" value="P:FtsZ-dependent cytokinesis"/>
    <property type="evidence" value="ECO:0007669"/>
    <property type="project" value="TreeGrafter"/>
</dbReference>
<keyword evidence="4" id="KW-0132">Cell division</keyword>
<evidence type="ECO:0000256" key="9">
    <source>
        <dbReference type="ARBA" id="ARBA00033158"/>
    </source>
</evidence>
<evidence type="ECO:0000256" key="5">
    <source>
        <dbReference type="ARBA" id="ARBA00023210"/>
    </source>
</evidence>
<dbReference type="Pfam" id="PF05164">
    <property type="entry name" value="ZapA"/>
    <property type="match status" value="1"/>
</dbReference>
<comment type="function">
    <text evidence="7">Activator of cell division through the inhibition of FtsZ GTPase activity, therefore promoting FtsZ assembly into bundles of protofilaments necessary for the formation of the division Z ring. It is recruited early at mid-cell but it is not essential for cell division.</text>
</comment>
<evidence type="ECO:0000313" key="11">
    <source>
        <dbReference type="EMBL" id="STY43630.1"/>
    </source>
</evidence>
<dbReference type="GO" id="GO:0030428">
    <property type="term" value="C:cell septum"/>
    <property type="evidence" value="ECO:0007669"/>
    <property type="project" value="TreeGrafter"/>
</dbReference>
<dbReference type="GO" id="GO:0000921">
    <property type="term" value="P:septin ring assembly"/>
    <property type="evidence" value="ECO:0007669"/>
    <property type="project" value="TreeGrafter"/>
</dbReference>
<dbReference type="Gene3D" id="6.10.250.790">
    <property type="match status" value="1"/>
</dbReference>
<sequence length="87" mass="9979">MAENDKSKIVTKIYGREYTIVGEETTDHLHLVARTVDEKMREISAHNQALDSGRLAVLTAVNATHDLLKLEEKYRELEREMAQLKGR</sequence>
<dbReference type="InterPro" id="IPR053712">
    <property type="entry name" value="Bac_CellDiv_Activator"/>
</dbReference>
<dbReference type="RefSeq" id="WP_003755217.1">
    <property type="nucleotide sequence ID" value="NZ_CABKNG010000001.1"/>
</dbReference>
<dbReference type="PANTHER" id="PTHR34981:SF1">
    <property type="entry name" value="CELL DIVISION PROTEIN ZAPA"/>
    <property type="match status" value="1"/>
</dbReference>
<organism evidence="11 12">
    <name type="scientific">Listeria grayi</name>
    <name type="common">Listeria murrayi</name>
    <dbReference type="NCBI Taxonomy" id="1641"/>
    <lineage>
        <taxon>Bacteria</taxon>
        <taxon>Bacillati</taxon>
        <taxon>Bacillota</taxon>
        <taxon>Bacilli</taxon>
        <taxon>Bacillales</taxon>
        <taxon>Listeriaceae</taxon>
        <taxon>Listeria</taxon>
    </lineage>
</organism>
<dbReference type="GO" id="GO:0005829">
    <property type="term" value="C:cytosol"/>
    <property type="evidence" value="ECO:0007669"/>
    <property type="project" value="TreeGrafter"/>
</dbReference>
<dbReference type="AlphaFoldDB" id="A0A378MBB7"/>
<keyword evidence="10" id="KW-0175">Coiled coil</keyword>
<dbReference type="GO" id="GO:0032153">
    <property type="term" value="C:cell division site"/>
    <property type="evidence" value="ECO:0007669"/>
    <property type="project" value="TreeGrafter"/>
</dbReference>
<evidence type="ECO:0000256" key="2">
    <source>
        <dbReference type="ARBA" id="ARBA00015195"/>
    </source>
</evidence>
<evidence type="ECO:0000256" key="7">
    <source>
        <dbReference type="ARBA" id="ARBA00024910"/>
    </source>
</evidence>
<evidence type="ECO:0000256" key="10">
    <source>
        <dbReference type="SAM" id="Coils"/>
    </source>
</evidence>
<evidence type="ECO:0000256" key="4">
    <source>
        <dbReference type="ARBA" id="ARBA00022618"/>
    </source>
</evidence>
<proteinExistence type="predicted"/>
<evidence type="ECO:0000256" key="6">
    <source>
        <dbReference type="ARBA" id="ARBA00023306"/>
    </source>
</evidence>
<dbReference type="Proteomes" id="UP000254879">
    <property type="component" value="Unassembled WGS sequence"/>
</dbReference>
<dbReference type="InterPro" id="IPR007838">
    <property type="entry name" value="Cell_div_ZapA-like"/>
</dbReference>
<reference evidence="11 12" key="1">
    <citation type="submission" date="2018-06" db="EMBL/GenBank/DDBJ databases">
        <authorList>
            <consortium name="Pathogen Informatics"/>
            <person name="Doyle S."/>
        </authorList>
    </citation>
    <scope>NUCLEOTIDE SEQUENCE [LARGE SCALE GENOMIC DNA]</scope>
    <source>
        <strain evidence="12">NCTC 10815</strain>
    </source>
</reference>
<feature type="coiled-coil region" evidence="10">
    <location>
        <begin position="60"/>
        <end position="87"/>
    </location>
</feature>
<evidence type="ECO:0000256" key="3">
    <source>
        <dbReference type="ARBA" id="ARBA00022490"/>
    </source>
</evidence>